<dbReference type="Proteomes" id="UP000070700">
    <property type="component" value="Unassembled WGS sequence"/>
</dbReference>
<dbReference type="OrthoDB" id="5522061at2759"/>
<gene>
    <name evidence="3" type="ORF">LY89DRAFT_651393</name>
</gene>
<evidence type="ECO:0000313" key="4">
    <source>
        <dbReference type="Proteomes" id="UP000070700"/>
    </source>
</evidence>
<reference evidence="3 4" key="1">
    <citation type="submission" date="2015-10" db="EMBL/GenBank/DDBJ databases">
        <title>Full genome of DAOMC 229536 Phialocephala scopiformis, a fungal endophyte of spruce producing the potent anti-insectan compound rugulosin.</title>
        <authorList>
            <consortium name="DOE Joint Genome Institute"/>
            <person name="Walker A.K."/>
            <person name="Frasz S.L."/>
            <person name="Seifert K.A."/>
            <person name="Miller J.D."/>
            <person name="Mondo S.J."/>
            <person name="Labutti K."/>
            <person name="Lipzen A."/>
            <person name="Dockter R."/>
            <person name="Kennedy M."/>
            <person name="Grigoriev I.V."/>
            <person name="Spatafora J.W."/>
        </authorList>
    </citation>
    <scope>NUCLEOTIDE SEQUENCE [LARGE SCALE GENOMIC DNA]</scope>
    <source>
        <strain evidence="3 4">CBS 120377</strain>
    </source>
</reference>
<dbReference type="AlphaFoldDB" id="A0A194WZ98"/>
<dbReference type="GO" id="GO:0070681">
    <property type="term" value="P:glutaminyl-tRNAGln biosynthesis via transamidation"/>
    <property type="evidence" value="ECO:0007669"/>
    <property type="project" value="TreeGrafter"/>
</dbReference>
<dbReference type="GO" id="GO:0006450">
    <property type="term" value="P:regulation of translational fidelity"/>
    <property type="evidence" value="ECO:0007669"/>
    <property type="project" value="InterPro"/>
</dbReference>
<keyword evidence="4" id="KW-1185">Reference proteome</keyword>
<dbReference type="GeneID" id="28821882"/>
<sequence>MSGYICRSCRISLRRTLRSPRFRSIPTARTHTTDSLFEEDGMRAMGAAAEFKEDGKSRNDDQEQDRELQSSKKQLLDVEALLSKPTWSVRSLIPDDNVLPEDEITPEKLHHLLRLSALPLPKSSAEEAKMLKILHSQLHFVRDIQKVNTDGVEPLRSIRDETEEGIKEITIGMEQLKEAFAKEDIVGKNRRPRRRRDIKVDTKGVEDWNVMGSAAETVEMNGSRYFVVRSGKGQAEKSRLNPAEWRSIMHENAGEVEDLPEGSDMSAETGSKDAHVLDQELKS</sequence>
<organism evidence="3 4">
    <name type="scientific">Mollisia scopiformis</name>
    <name type="common">Conifer needle endophyte fungus</name>
    <name type="synonym">Phialocephala scopiformis</name>
    <dbReference type="NCBI Taxonomy" id="149040"/>
    <lineage>
        <taxon>Eukaryota</taxon>
        <taxon>Fungi</taxon>
        <taxon>Dikarya</taxon>
        <taxon>Ascomycota</taxon>
        <taxon>Pezizomycotina</taxon>
        <taxon>Leotiomycetes</taxon>
        <taxon>Helotiales</taxon>
        <taxon>Mollisiaceae</taxon>
        <taxon>Mollisia</taxon>
    </lineage>
</organism>
<evidence type="ECO:0000313" key="3">
    <source>
        <dbReference type="EMBL" id="KUJ13275.1"/>
    </source>
</evidence>
<dbReference type="RefSeq" id="XP_018067630.1">
    <property type="nucleotide sequence ID" value="XM_018212156.1"/>
</dbReference>
<accession>A0A194WZ98</accession>
<dbReference type="GO" id="GO:0032543">
    <property type="term" value="P:mitochondrial translation"/>
    <property type="evidence" value="ECO:0007669"/>
    <property type="project" value="TreeGrafter"/>
</dbReference>
<feature type="region of interest" description="Disordered" evidence="1">
    <location>
        <begin position="232"/>
        <end position="283"/>
    </location>
</feature>
<dbReference type="PANTHER" id="PTHR15004">
    <property type="entry name" value="GLUTAMYL-TRNA(GLN) AMIDOTRANSFERASE SUBUNIT C, MITOCHONDRIAL"/>
    <property type="match status" value="1"/>
</dbReference>
<dbReference type="InParanoid" id="A0A194WZ98"/>
<dbReference type="EMBL" id="KQ947422">
    <property type="protein sequence ID" value="KUJ13275.1"/>
    <property type="molecule type" value="Genomic_DNA"/>
</dbReference>
<dbReference type="GO" id="GO:0030956">
    <property type="term" value="C:glutamyl-tRNA(Gln) amidotransferase complex"/>
    <property type="evidence" value="ECO:0007669"/>
    <property type="project" value="TreeGrafter"/>
</dbReference>
<protein>
    <recommendedName>
        <fullName evidence="2">Glutamyl-tRNA amidotransferase complex subunit Gta3 domain-containing protein</fullName>
    </recommendedName>
</protein>
<dbReference type="KEGG" id="psco:LY89DRAFT_651393"/>
<dbReference type="InterPro" id="IPR049545">
    <property type="entry name" value="Gta3_dom"/>
</dbReference>
<dbReference type="InterPro" id="IPR003837">
    <property type="entry name" value="GatC"/>
</dbReference>
<evidence type="ECO:0000256" key="1">
    <source>
        <dbReference type="SAM" id="MobiDB-lite"/>
    </source>
</evidence>
<dbReference type="GO" id="GO:0005739">
    <property type="term" value="C:mitochondrion"/>
    <property type="evidence" value="ECO:0007669"/>
    <property type="project" value="TreeGrafter"/>
</dbReference>
<feature type="compositionally biased region" description="Basic and acidic residues" evidence="1">
    <location>
        <begin position="270"/>
        <end position="283"/>
    </location>
</feature>
<name>A0A194WZ98_MOLSC</name>
<dbReference type="PANTHER" id="PTHR15004:SF0">
    <property type="entry name" value="GLUTAMYL-TRNA(GLN) AMIDOTRANSFERASE SUBUNIT C, MITOCHONDRIAL"/>
    <property type="match status" value="1"/>
</dbReference>
<feature type="domain" description="Glutamyl-tRNA amidotransferase complex subunit Gta3" evidence="2">
    <location>
        <begin position="100"/>
        <end position="155"/>
    </location>
</feature>
<dbReference type="Pfam" id="PF20978">
    <property type="entry name" value="Gta3"/>
    <property type="match status" value="1"/>
</dbReference>
<evidence type="ECO:0000259" key="2">
    <source>
        <dbReference type="Pfam" id="PF20978"/>
    </source>
</evidence>
<proteinExistence type="predicted"/>